<feature type="region of interest" description="Disordered" evidence="1">
    <location>
        <begin position="13"/>
        <end position="41"/>
    </location>
</feature>
<accession>A0A835WQ91</accession>
<evidence type="ECO:0000313" key="2">
    <source>
        <dbReference type="EMBL" id="KAG2452084.1"/>
    </source>
</evidence>
<feature type="compositionally biased region" description="Low complexity" evidence="1">
    <location>
        <begin position="585"/>
        <end position="605"/>
    </location>
</feature>
<feature type="region of interest" description="Disordered" evidence="1">
    <location>
        <begin position="585"/>
        <end position="612"/>
    </location>
</feature>
<dbReference type="Proteomes" id="UP000613740">
    <property type="component" value="Unassembled WGS sequence"/>
</dbReference>
<proteinExistence type="predicted"/>
<evidence type="ECO:0000256" key="1">
    <source>
        <dbReference type="SAM" id="MobiDB-lite"/>
    </source>
</evidence>
<feature type="compositionally biased region" description="Low complexity" evidence="1">
    <location>
        <begin position="1144"/>
        <end position="1153"/>
    </location>
</feature>
<dbReference type="EMBL" id="JAEHOD010000006">
    <property type="protein sequence ID" value="KAG2452084.1"/>
    <property type="molecule type" value="Genomic_DNA"/>
</dbReference>
<sequence>MYGDARYASAGLAHGLPGESGQELPPHTLLAPPPSGHEPLAAADDAEARGLLASVQLPTVSAPQLSSWCSVSNLVAIALAPRERPTGLEANATAPAAGGVCQILIVEPSNPEDVTSLELPLTGPGDHITHLEWSWPGQRRALLAATASGRVVVWTQPSQQGQDDLVSPRTIDDWHGQLLLDLTPAAAVTANTAAAGAATAAGGSSAHHTSSQQTVPHVKLEVGAGAAADGVGALPDGGAGVDGAGTSAAPAGAAAGAVSGAAFAGVCWLRQPQGGRTWSTSSLALKRLNPGPLAALGPGAAAFASAAAAAAAQGGGVTTQESLDMVFYDDAPVGAVPHWARPHQLTAAVLTSTGQLVVLWALASKLSNTLSWQRSRPVLVPPPDAAAAKALSAAAAALAAPQGTGEGLLTPAGLAAAKAAGVADAAEAEAAAGTWRVATAAMAATVDGGMLAAVVYGARREAMFMFAMRGNPTLGGQPVSAGPGAPGATATSGAAAPPREVAQPVVALQAAVAMPPGLAVAQTRLHVPGGNAPRHVYVLATTISQHTTGHNHNHRSQANGPAGAQPGEPQQQVAGVVCFADATPPTAASAAQPGGGATSSASPPSVGGGGHWKLERQWMRPHTLHAVGAASIGSGGSAGGLENGGGSGAGTSGGGGGGAWGSCGQLLLSGDGSKLLAAAGRHVTVLDAETLGVLSDVDLLADADDGAQGREPVVPNGLGAGTPAAAEPPGAAVAVASTVCLSANACCMCIAAVLRPLHPPAATAAGGASGVADGMDLDADEAAGDGAATATAAAAVLVLRTVPDFVPPALHGPVANGGGRAGHGHPPSHGHRHQHQHAGGGPEEVMAVSMDTLRLAWGVLQRQSLWDVAERLRCAWLGGRRAGVSVALAQLDGLLYGVEDAALRSSLQPGVCRAKLEVLRRLPHPRAGLVAGDLLASARVAQYAAALVLVQGQTAEAMQQPETRLMAAHMVWFVLEVATLMLSGVLLWAEEMEAKMKEGYVDPVAGTGGGAAAGGDQAAAAAVAAAAAAAGGGADTTGSADGWGGGWEAAGTGGGGGCDCLPLIRLFSDYNLQKTLQSVLLGYASAPAGSKQTAPGLLQLAPMQELLGADVANRAKIVLTVMSRLHTSASKAVLAHVQALQQQAQQQAQQAPGAAPPPPPAGLLPALADTPLTASDLEAAKAGEMPRSLMHTVLQSRYAGPFHVPVARSKGVPTIASMLQFVRAADMPAARNVVAQSRDALLARYRLLGLQQQLEDPRSAPAGAARRLAMSFRAPAPPPELHAHVLTHHVSNRQRQRWRRQRGSALALGSSAPLWSHAQGVPVDCLTGAPLPPGASWSLEGAAAAGAVTAQMGPGVGAAGQRRGLPPLVAGVQRAWVCCAPPAELCSGWKRARLGLEQDLEY</sequence>
<feature type="compositionally biased region" description="Low complexity" evidence="1">
    <location>
        <begin position="480"/>
        <end position="496"/>
    </location>
</feature>
<feature type="region of interest" description="Disordered" evidence="1">
    <location>
        <begin position="547"/>
        <end position="569"/>
    </location>
</feature>
<feature type="compositionally biased region" description="Basic residues" evidence="1">
    <location>
        <begin position="822"/>
        <end position="836"/>
    </location>
</feature>
<feature type="region of interest" description="Disordered" evidence="1">
    <location>
        <begin position="477"/>
        <end position="496"/>
    </location>
</feature>
<feature type="compositionally biased region" description="Low complexity" evidence="1">
    <location>
        <begin position="560"/>
        <end position="569"/>
    </location>
</feature>
<dbReference type="OrthoDB" id="544719at2759"/>
<comment type="caution">
    <text evidence="2">The sequence shown here is derived from an EMBL/GenBank/DDBJ whole genome shotgun (WGS) entry which is preliminary data.</text>
</comment>
<reference evidence="2" key="1">
    <citation type="journal article" date="2020" name="bioRxiv">
        <title>Comparative genomics of Chlamydomonas.</title>
        <authorList>
            <person name="Craig R.J."/>
            <person name="Hasan A.R."/>
            <person name="Ness R.W."/>
            <person name="Keightley P.D."/>
        </authorList>
    </citation>
    <scope>NUCLEOTIDE SEQUENCE</scope>
    <source>
        <strain evidence="2">CCAP 11/173</strain>
    </source>
</reference>
<evidence type="ECO:0000313" key="3">
    <source>
        <dbReference type="Proteomes" id="UP000613740"/>
    </source>
</evidence>
<feature type="region of interest" description="Disordered" evidence="1">
    <location>
        <begin position="814"/>
        <end position="841"/>
    </location>
</feature>
<feature type="region of interest" description="Disordered" evidence="1">
    <location>
        <begin position="1144"/>
        <end position="1167"/>
    </location>
</feature>
<organism evidence="2 3">
    <name type="scientific">Chlamydomonas schloesseri</name>
    <dbReference type="NCBI Taxonomy" id="2026947"/>
    <lineage>
        <taxon>Eukaryota</taxon>
        <taxon>Viridiplantae</taxon>
        <taxon>Chlorophyta</taxon>
        <taxon>core chlorophytes</taxon>
        <taxon>Chlorophyceae</taxon>
        <taxon>CS clade</taxon>
        <taxon>Chlamydomonadales</taxon>
        <taxon>Chlamydomonadaceae</taxon>
        <taxon>Chlamydomonas</taxon>
    </lineage>
</organism>
<gene>
    <name evidence="2" type="ORF">HYH02_003120</name>
</gene>
<protein>
    <submittedName>
        <fullName evidence="2">Uncharacterized protein</fullName>
    </submittedName>
</protein>
<keyword evidence="3" id="KW-1185">Reference proteome</keyword>
<name>A0A835WQ91_9CHLO</name>